<name>R1GQF6_9GAMM</name>
<evidence type="ECO:0000313" key="3">
    <source>
        <dbReference type="EMBL" id="EOD53935.1"/>
    </source>
</evidence>
<dbReference type="InterPro" id="IPR011704">
    <property type="entry name" value="ATPase_dyneun-rel_AAA"/>
</dbReference>
<reference evidence="3 4" key="1">
    <citation type="journal article" date="2013" name="Genome Announc.">
        <title>Draft Genome Sequence of Aeromonas molluscorum Strain 848TT, Isolated from Bivalve Molluscs.</title>
        <authorList>
            <person name="Spataro N."/>
            <person name="Farfan M."/>
            <person name="Albarral V."/>
            <person name="Sanglas A."/>
            <person name="Loren J.G."/>
            <person name="Fuste M.C."/>
            <person name="Bosch E."/>
        </authorList>
    </citation>
    <scope>NUCLEOTIDE SEQUENCE [LARGE SCALE GENOMIC DNA]</scope>
    <source>
        <strain evidence="3 4">848</strain>
    </source>
</reference>
<evidence type="ECO:0000313" key="4">
    <source>
        <dbReference type="Proteomes" id="UP000013526"/>
    </source>
</evidence>
<gene>
    <name evidence="3" type="ORF">G113_16928</name>
</gene>
<dbReference type="EMBL" id="AQGQ01000151">
    <property type="protein sequence ID" value="EOD53935.1"/>
    <property type="molecule type" value="Genomic_DNA"/>
</dbReference>
<accession>R1GQF6</accession>
<organism evidence="3 4">
    <name type="scientific">Aeromonas molluscorum 848</name>
    <dbReference type="NCBI Taxonomy" id="1268236"/>
    <lineage>
        <taxon>Bacteria</taxon>
        <taxon>Pseudomonadati</taxon>
        <taxon>Pseudomonadota</taxon>
        <taxon>Gammaproteobacteria</taxon>
        <taxon>Aeromonadales</taxon>
        <taxon>Aeromonadaceae</taxon>
        <taxon>Aeromonas</taxon>
    </lineage>
</organism>
<sequence>MPINQEGYRDYLLARSMTANTANSYRAGMNHLAEHSGLDLWSTTDLGQLDTLLADYGLGGQLAEVGNYGNGTARNALRQWRDYVESKTSTAELKTQPATYLLTWNPEHAQDGGNAGVNVGKSERWPCSSTKPQPGDRVYLIRLGVDPRGMVARGTVTEGSFEDADWREPSKTRHYIRFCAEETRPDCASGLLPIVLLEQISEGSFKWSAQSSGISIPPALAKQLDTVWEEGRELHSLSQCARWFQAQPEWYNDSWKPQYRSRVEAIKAIQSGQKTLDDETLDWLWREGSNGVCTVSPGHLPNAEYEQNIGLLRELATLILQDPGRGTYERIFDRWNAAKEAGLFRQTYTAVIHRVFAAVAPESYSTLVNVQHCRTLLRRFTRDFELQTLDSRDWFQLNNSIKHAMQEAGVPDSQPIDNNILAWIIYEAFSKSSNEIGSGSAQPPLSPQNILEELIVTNKAPLNQILFGPPGTGKTYHTIDKTLAILNPSLLIKPGVTRDELTAAFTRYQEEGQVAFVTFHQSFSYEDFVEGIRAESREDGTLEYKVEPGVFARLCGRAGRGVVVTDDPFEQSLRELTKKAEQSDDDGWLPMQTSRGKGFRTSYSPEKRTFLIVQDDRQGERPPERGNMDNVRTLYETGKGGYSLSYEKGMLNYLKKHCGLPAQYEPPVSVQRKPFVLIIDEINRGNVSRIFGELITLIEPSKRAGACEALTTTLPYSKRPFSVPDNLYLIGTMNTADRSLAGLDIALRRRFEFEEMPPRPDLLEGVVIEEGGHSVNVGELLNVLNQRIEVLLDRDHCLGHAYFMQLNDDPTLERLSKIFQNQVLPLLQEYFFEDWQRIAWVLNDHRKSSPETMFLQAPKLEIKALLGDDVPVGGQRRRWTLSPAAFGNIVAYALTIAGDKGAQ</sequence>
<dbReference type="Proteomes" id="UP000013526">
    <property type="component" value="Unassembled WGS sequence"/>
</dbReference>
<proteinExistence type="predicted"/>
<feature type="region of interest" description="Disordered" evidence="1">
    <location>
        <begin position="580"/>
        <end position="602"/>
    </location>
</feature>
<dbReference type="AlphaFoldDB" id="R1GQF6"/>
<dbReference type="Pfam" id="PF07728">
    <property type="entry name" value="AAA_5"/>
    <property type="match status" value="1"/>
</dbReference>
<dbReference type="REBASE" id="66520">
    <property type="entry name" value="Amo848McrBCP"/>
</dbReference>
<dbReference type="SUPFAM" id="SSF52540">
    <property type="entry name" value="P-loop containing nucleoside triphosphate hydrolases"/>
    <property type="match status" value="1"/>
</dbReference>
<dbReference type="Gene3D" id="3.40.50.300">
    <property type="entry name" value="P-loop containing nucleotide triphosphate hydrolases"/>
    <property type="match status" value="1"/>
</dbReference>
<dbReference type="PATRIC" id="fig|1268236.3.peg.3313"/>
<dbReference type="InterPro" id="IPR027417">
    <property type="entry name" value="P-loop_NTPase"/>
</dbReference>
<keyword evidence="4" id="KW-1185">Reference proteome</keyword>
<dbReference type="InterPro" id="IPR052934">
    <property type="entry name" value="Methyl-DNA_Rec/Restrict_Enz"/>
</dbReference>
<evidence type="ECO:0000256" key="1">
    <source>
        <dbReference type="SAM" id="MobiDB-lite"/>
    </source>
</evidence>
<comment type="caution">
    <text evidence="3">The sequence shown here is derived from an EMBL/GenBank/DDBJ whole genome shotgun (WGS) entry which is preliminary data.</text>
</comment>
<dbReference type="PANTHER" id="PTHR37291">
    <property type="entry name" value="5-METHYLCYTOSINE-SPECIFIC RESTRICTION ENZYME B"/>
    <property type="match status" value="1"/>
</dbReference>
<protein>
    <submittedName>
        <fullName evidence="3">ATPase</fullName>
    </submittedName>
</protein>
<feature type="domain" description="ATPase dynein-related AAA" evidence="2">
    <location>
        <begin position="672"/>
        <end position="751"/>
    </location>
</feature>
<dbReference type="GO" id="GO:0016887">
    <property type="term" value="F:ATP hydrolysis activity"/>
    <property type="evidence" value="ECO:0007669"/>
    <property type="project" value="InterPro"/>
</dbReference>
<evidence type="ECO:0000259" key="2">
    <source>
        <dbReference type="Pfam" id="PF07728"/>
    </source>
</evidence>
<dbReference type="PANTHER" id="PTHR37291:SF1">
    <property type="entry name" value="TYPE IV METHYL-DIRECTED RESTRICTION ENZYME ECOKMCRB SUBUNIT"/>
    <property type="match status" value="1"/>
</dbReference>
<dbReference type="GO" id="GO:0005524">
    <property type="term" value="F:ATP binding"/>
    <property type="evidence" value="ECO:0007669"/>
    <property type="project" value="InterPro"/>
</dbReference>